<dbReference type="Pfam" id="PF12059">
    <property type="entry name" value="DUF3540"/>
    <property type="match status" value="1"/>
</dbReference>
<reference evidence="1 4" key="3">
    <citation type="journal article" date="2017" name="Nat. Microbiol.">
        <title>Natural product diversity associated with the nematode symbionts Photorhabdus and Xenorhabdus.</title>
        <authorList>
            <person name="Tobias N.J."/>
            <person name="Wolff H."/>
            <person name="Djahanschiri B."/>
            <person name="Grundmann F."/>
            <person name="Kronenwerth M."/>
            <person name="Shi Y.M."/>
            <person name="Simonyi S."/>
            <person name="Grun P."/>
            <person name="Shapiro-Ilan D."/>
            <person name="Pidot S.J."/>
            <person name="Stinear T.P."/>
            <person name="Ebersberger I."/>
            <person name="Bode H.B."/>
        </authorList>
    </citation>
    <scope>NUCLEOTIDE SEQUENCE [LARGE SCALE GENOMIC DNA]</scope>
    <source>
        <strain evidence="1 4">DSM 16336</strain>
    </source>
</reference>
<evidence type="ECO:0000313" key="4">
    <source>
        <dbReference type="Proteomes" id="UP000224871"/>
    </source>
</evidence>
<dbReference type="EMBL" id="FTLG01000189">
    <property type="protein sequence ID" value="SIP73862.1"/>
    <property type="molecule type" value="Genomic_DNA"/>
</dbReference>
<evidence type="ECO:0000313" key="1">
    <source>
        <dbReference type="EMBL" id="PHM28784.1"/>
    </source>
</evidence>
<evidence type="ECO:0000313" key="2">
    <source>
        <dbReference type="EMBL" id="SIP73862.1"/>
    </source>
</evidence>
<proteinExistence type="predicted"/>
<reference evidence="3" key="1">
    <citation type="submission" date="2016-12" db="EMBL/GenBank/DDBJ databases">
        <authorList>
            <person name="Gaudriault S."/>
        </authorList>
    </citation>
    <scope>NUCLEOTIDE SEQUENCE [LARGE SCALE GENOMIC DNA]</scope>
    <source>
        <strain evidence="3">HGB1681 (deposited as PTA-6826 in the American Type Culture Collection)</strain>
    </source>
</reference>
<keyword evidence="4" id="KW-1185">Reference proteome</keyword>
<protein>
    <recommendedName>
        <fullName evidence="5">DUF3540 domain-containing protein</fullName>
    </recommendedName>
</protein>
<evidence type="ECO:0000313" key="3">
    <source>
        <dbReference type="Proteomes" id="UP000196435"/>
    </source>
</evidence>
<dbReference type="OrthoDB" id="6119047at2"/>
<gene>
    <name evidence="1" type="ORF">Xinn_03771</name>
    <name evidence="2" type="ORF">XIS1_470006</name>
</gene>
<dbReference type="Proteomes" id="UP000196435">
    <property type="component" value="Unassembled WGS sequence"/>
</dbReference>
<accession>A0A1N6MYG8</accession>
<dbReference type="Proteomes" id="UP000224871">
    <property type="component" value="Unassembled WGS sequence"/>
</dbReference>
<dbReference type="InterPro" id="IPR021927">
    <property type="entry name" value="DUF3540"/>
</dbReference>
<dbReference type="AlphaFoldDB" id="A0A1N6MYG8"/>
<dbReference type="EMBL" id="NIBU01000090">
    <property type="protein sequence ID" value="PHM28784.1"/>
    <property type="molecule type" value="Genomic_DNA"/>
</dbReference>
<organism evidence="2 3">
    <name type="scientific">Xenorhabdus innexi</name>
    <dbReference type="NCBI Taxonomy" id="290109"/>
    <lineage>
        <taxon>Bacteria</taxon>
        <taxon>Pseudomonadati</taxon>
        <taxon>Pseudomonadota</taxon>
        <taxon>Gammaproteobacteria</taxon>
        <taxon>Enterobacterales</taxon>
        <taxon>Morganellaceae</taxon>
        <taxon>Xenorhabdus</taxon>
    </lineage>
</organism>
<dbReference type="RefSeq" id="WP_086953323.1">
    <property type="nucleotide sequence ID" value="NZ_CAWNQC010000293.1"/>
</dbReference>
<reference evidence="2" key="2">
    <citation type="submission" date="2016-12" db="EMBL/GenBank/DDBJ databases">
        <authorList>
            <person name="Song W.-J."/>
            <person name="Kurnit D.M."/>
        </authorList>
    </citation>
    <scope>NUCLEOTIDE SEQUENCE [LARGE SCALE GENOMIC DNA]</scope>
    <source>
        <strain evidence="2">HGB1681</strain>
    </source>
</reference>
<sequence>MSKPSYALSSPPLTDEPTQQVAGQVIRSFPDGSFMVESHHRGWRCQRAVSCLLTPELGDTVLVTQVEGQHWLLAVLTRPEHQQQAEITVPGDLTLAPQGNLHFNSEELHIDADSGHCHIKKMHYTGESLSAWVTITQLIGNQFESVWQTITQLSHRLFRHTAQTEQVRAGQLDMQADSYLRLHAQNTLMSAKAVAKIDAEQIHVG</sequence>
<name>A0A1N6MYG8_9GAMM</name>
<evidence type="ECO:0008006" key="5">
    <source>
        <dbReference type="Google" id="ProtNLM"/>
    </source>
</evidence>